<dbReference type="PANTHER" id="PTHR16301:SF20">
    <property type="entry name" value="IMPACT FAMILY MEMBER YIGZ"/>
    <property type="match status" value="1"/>
</dbReference>
<dbReference type="Gene3D" id="3.30.230.30">
    <property type="entry name" value="Impact, N-terminal domain"/>
    <property type="match status" value="1"/>
</dbReference>
<name>A0ABR9JDF8_9MICC</name>
<gene>
    <name evidence="4" type="ORF">H4W27_000974</name>
</gene>
<feature type="domain" description="Impact N-terminal" evidence="3">
    <location>
        <begin position="25"/>
        <end position="136"/>
    </location>
</feature>
<dbReference type="InterPro" id="IPR036956">
    <property type="entry name" value="Impact_N_sf"/>
</dbReference>
<feature type="region of interest" description="Disordered" evidence="2">
    <location>
        <begin position="214"/>
        <end position="234"/>
    </location>
</feature>
<dbReference type="InterPro" id="IPR020568">
    <property type="entry name" value="Ribosomal_Su5_D2-typ_SF"/>
</dbReference>
<keyword evidence="5" id="KW-1185">Reference proteome</keyword>
<dbReference type="InterPro" id="IPR023582">
    <property type="entry name" value="Impact"/>
</dbReference>
<protein>
    <submittedName>
        <fullName evidence="4">YigZ family protein</fullName>
    </submittedName>
</protein>
<accession>A0ABR9JDF8</accession>
<evidence type="ECO:0000259" key="3">
    <source>
        <dbReference type="Pfam" id="PF01205"/>
    </source>
</evidence>
<dbReference type="InterPro" id="IPR001498">
    <property type="entry name" value="Impact_N"/>
</dbReference>
<organism evidence="4 5">
    <name type="scientific">Nesterenkonia lutea</name>
    <dbReference type="NCBI Taxonomy" id="272919"/>
    <lineage>
        <taxon>Bacteria</taxon>
        <taxon>Bacillati</taxon>
        <taxon>Actinomycetota</taxon>
        <taxon>Actinomycetes</taxon>
        <taxon>Micrococcales</taxon>
        <taxon>Micrococcaceae</taxon>
        <taxon>Nesterenkonia</taxon>
    </lineage>
</organism>
<dbReference type="Pfam" id="PF01205">
    <property type="entry name" value="Impact_N"/>
    <property type="match status" value="1"/>
</dbReference>
<sequence>MSERAESYTVLRPGIQVRTELERSRSRFRTVLCRAESEEDAQRVLKELRQANPTARHLCSAWVIGPHRSLQRSHDDGEPSGTAGAPILAALLRSDMPDGEQDLSDVLAVVLRWFGGTLLGSGGLVSAYSDSVLQALRRSRDQADLVPRVRMRRYDVHAPTAEAGRWENELRAAGVQVWSTDYSQDGSQARIQVSVLDSQAQIAELIGRISSLSTGGVSPTEAGRHWLDLPTGQR</sequence>
<evidence type="ECO:0000256" key="2">
    <source>
        <dbReference type="SAM" id="MobiDB-lite"/>
    </source>
</evidence>
<evidence type="ECO:0000256" key="1">
    <source>
        <dbReference type="ARBA" id="ARBA00007665"/>
    </source>
</evidence>
<dbReference type="Proteomes" id="UP000643525">
    <property type="component" value="Unassembled WGS sequence"/>
</dbReference>
<dbReference type="RefSeq" id="WP_192594948.1">
    <property type="nucleotide sequence ID" value="NZ_BAAALJ010000014.1"/>
</dbReference>
<evidence type="ECO:0000313" key="4">
    <source>
        <dbReference type="EMBL" id="MBE1523856.1"/>
    </source>
</evidence>
<comment type="similarity">
    <text evidence="1">Belongs to the IMPACT family.</text>
</comment>
<dbReference type="EMBL" id="JADBED010000001">
    <property type="protein sequence ID" value="MBE1523856.1"/>
    <property type="molecule type" value="Genomic_DNA"/>
</dbReference>
<dbReference type="PANTHER" id="PTHR16301">
    <property type="entry name" value="IMPACT-RELATED"/>
    <property type="match status" value="1"/>
</dbReference>
<dbReference type="SUPFAM" id="SSF54211">
    <property type="entry name" value="Ribosomal protein S5 domain 2-like"/>
    <property type="match status" value="1"/>
</dbReference>
<comment type="caution">
    <text evidence="4">The sequence shown here is derived from an EMBL/GenBank/DDBJ whole genome shotgun (WGS) entry which is preliminary data.</text>
</comment>
<reference evidence="4 5" key="1">
    <citation type="submission" date="2020-10" db="EMBL/GenBank/DDBJ databases">
        <title>Sequencing the genomes of 1000 actinobacteria strains.</title>
        <authorList>
            <person name="Klenk H.-P."/>
        </authorList>
    </citation>
    <scope>NUCLEOTIDE SEQUENCE [LARGE SCALE GENOMIC DNA]</scope>
    <source>
        <strain evidence="4 5">DSM 15666</strain>
    </source>
</reference>
<evidence type="ECO:0000313" key="5">
    <source>
        <dbReference type="Proteomes" id="UP000643525"/>
    </source>
</evidence>
<proteinExistence type="inferred from homology"/>